<dbReference type="PANTHER" id="PTHR36489:SF2">
    <property type="entry name" value="APPLE DOMAIN-CONTAINING PROTEIN"/>
    <property type="match status" value="1"/>
</dbReference>
<keyword evidence="6" id="KW-0812">Transmembrane</keyword>
<evidence type="ECO:0000256" key="4">
    <source>
        <dbReference type="ARBA" id="ARBA00023088"/>
    </source>
</evidence>
<feature type="compositionally biased region" description="Polar residues" evidence="5">
    <location>
        <begin position="290"/>
        <end position="299"/>
    </location>
</feature>
<keyword evidence="3 7" id="KW-0732">Signal</keyword>
<evidence type="ECO:0000256" key="2">
    <source>
        <dbReference type="ARBA" id="ARBA00022525"/>
    </source>
</evidence>
<feature type="region of interest" description="Disordered" evidence="5">
    <location>
        <begin position="312"/>
        <end position="342"/>
    </location>
</feature>
<evidence type="ECO:0000256" key="6">
    <source>
        <dbReference type="SAM" id="Phobius"/>
    </source>
</evidence>
<keyword evidence="6" id="KW-0472">Membrane</keyword>
<protein>
    <submittedName>
        <fullName evidence="9">Probable hemoglobin and hemoglobin-haptoglobin-binding protein 3</fullName>
    </submittedName>
</protein>
<keyword evidence="4" id="KW-0572">Peptidoglycan-anchor</keyword>
<gene>
    <name evidence="9" type="ORF">ERS132410_00279</name>
</gene>
<dbReference type="RefSeq" id="WP_044765440.1">
    <property type="nucleotide sequence ID" value="NZ_CEHU01000025.1"/>
</dbReference>
<accession>A0A0Z8DVN0</accession>
<evidence type="ECO:0000256" key="1">
    <source>
        <dbReference type="ARBA" id="ARBA00022512"/>
    </source>
</evidence>
<feature type="region of interest" description="Disordered" evidence="5">
    <location>
        <begin position="201"/>
        <end position="299"/>
    </location>
</feature>
<evidence type="ECO:0000313" key="9">
    <source>
        <dbReference type="EMBL" id="CYU47376.1"/>
    </source>
</evidence>
<dbReference type="AlphaFoldDB" id="A0A0Z8DVN0"/>
<dbReference type="EMBL" id="FIGO01000002">
    <property type="protein sequence ID" value="CYU47376.1"/>
    <property type="molecule type" value="Genomic_DNA"/>
</dbReference>
<feature type="compositionally biased region" description="Polar residues" evidence="5">
    <location>
        <begin position="251"/>
        <end position="265"/>
    </location>
</feature>
<feature type="chain" id="PRO_5043133883" evidence="7">
    <location>
        <begin position="28"/>
        <end position="370"/>
    </location>
</feature>
<keyword evidence="1" id="KW-0134">Cell wall</keyword>
<dbReference type="InterPro" id="IPR019931">
    <property type="entry name" value="LPXTG_anchor"/>
</dbReference>
<evidence type="ECO:0000259" key="8">
    <source>
        <dbReference type="PROSITE" id="PS50847"/>
    </source>
</evidence>
<feature type="transmembrane region" description="Helical" evidence="6">
    <location>
        <begin position="345"/>
        <end position="364"/>
    </location>
</feature>
<name>A0A0Z8DVN0_STRSU</name>
<organism evidence="9 10">
    <name type="scientific">Streptococcus suis</name>
    <dbReference type="NCBI Taxonomy" id="1307"/>
    <lineage>
        <taxon>Bacteria</taxon>
        <taxon>Bacillati</taxon>
        <taxon>Bacillota</taxon>
        <taxon>Bacilli</taxon>
        <taxon>Lactobacillales</taxon>
        <taxon>Streptococcaceae</taxon>
        <taxon>Streptococcus</taxon>
    </lineage>
</organism>
<feature type="domain" description="Gram-positive cocci surface proteins LPxTG" evidence="8">
    <location>
        <begin position="337"/>
        <end position="370"/>
    </location>
</feature>
<dbReference type="Pfam" id="PF00746">
    <property type="entry name" value="Gram_pos_anchor"/>
    <property type="match status" value="1"/>
</dbReference>
<proteinExistence type="predicted"/>
<dbReference type="PROSITE" id="PS50847">
    <property type="entry name" value="GRAM_POS_ANCHORING"/>
    <property type="match status" value="1"/>
</dbReference>
<dbReference type="PANTHER" id="PTHR36489">
    <property type="entry name" value="PROTEIN-COUPLED RECEPTOR GPR1, PUTATIVE-RELATED"/>
    <property type="match status" value="1"/>
</dbReference>
<evidence type="ECO:0000256" key="7">
    <source>
        <dbReference type="SAM" id="SignalP"/>
    </source>
</evidence>
<feature type="compositionally biased region" description="Basic and acidic residues" evidence="5">
    <location>
        <begin position="213"/>
        <end position="222"/>
    </location>
</feature>
<dbReference type="NCBIfam" id="TIGR01167">
    <property type="entry name" value="LPXTG_anchor"/>
    <property type="match status" value="1"/>
</dbReference>
<dbReference type="Proteomes" id="UP000073485">
    <property type="component" value="Unassembled WGS sequence"/>
</dbReference>
<feature type="signal peptide" evidence="7">
    <location>
        <begin position="1"/>
        <end position="27"/>
    </location>
</feature>
<reference evidence="9 10" key="1">
    <citation type="submission" date="2016-02" db="EMBL/GenBank/DDBJ databases">
        <authorList>
            <consortium name="Pathogen Informatics"/>
        </authorList>
    </citation>
    <scope>NUCLEOTIDE SEQUENCE [LARGE SCALE GENOMIC DNA]</scope>
    <source>
        <strain evidence="9 10">LSS48</strain>
    </source>
</reference>
<keyword evidence="2" id="KW-0964">Secreted</keyword>
<evidence type="ECO:0000313" key="10">
    <source>
        <dbReference type="Proteomes" id="UP000073485"/>
    </source>
</evidence>
<evidence type="ECO:0000256" key="3">
    <source>
        <dbReference type="ARBA" id="ARBA00022729"/>
    </source>
</evidence>
<keyword evidence="6" id="KW-1133">Transmembrane helix</keyword>
<evidence type="ECO:0000256" key="5">
    <source>
        <dbReference type="SAM" id="MobiDB-lite"/>
    </source>
</evidence>
<sequence>MKKIVTKKIGITLVCTTLLGGVVAPVAAPAFQNIVHAEETNQQPISVAVIAISETEGPLSHHYITINPGETKTISAPEVEGWKLDQYTDPTYELTYDQALKTLNSAGFVWVQFWMIKDTAPTAKEPVIFTVYHRVAGGDILLLDNAVVNPGESITLTPITVDGYVARADNKYTYTYDEVATGSSSLFVAEILYDKVAVDQPTEQPAEQPVDQPADHPVEKPADQPAEQPAEQPTEQPVDQPVETPADQPADQPTEQPAEQPTEQPVDQPVEQLAEQVVDTPTDKPVEQLTDASSLTDQTAGKVQVVAATDKKTVDKSAPSTPAVKPEEVSQPVAKTLPKTGDSGSILLVLGGVLSGLSGLGLAATSRKRD</sequence>